<organism evidence="1 2">
    <name type="scientific">Zobellella denitrificans</name>
    <dbReference type="NCBI Taxonomy" id="347534"/>
    <lineage>
        <taxon>Bacteria</taxon>
        <taxon>Pseudomonadati</taxon>
        <taxon>Pseudomonadota</taxon>
        <taxon>Gammaproteobacteria</taxon>
        <taxon>Aeromonadales</taxon>
        <taxon>Aeromonadaceae</taxon>
        <taxon>Zobellella</taxon>
    </lineage>
</organism>
<name>A0A291HU05_9GAMM</name>
<proteinExistence type="predicted"/>
<dbReference type="RefSeq" id="WP_096780196.1">
    <property type="nucleotide sequence ID" value="NZ_CP012621.1"/>
</dbReference>
<evidence type="ECO:0000313" key="2">
    <source>
        <dbReference type="Proteomes" id="UP000217763"/>
    </source>
</evidence>
<dbReference type="GO" id="GO:0008168">
    <property type="term" value="F:methyltransferase activity"/>
    <property type="evidence" value="ECO:0007669"/>
    <property type="project" value="UniProtKB-KW"/>
</dbReference>
<keyword evidence="1" id="KW-0489">Methyltransferase</keyword>
<gene>
    <name evidence="1" type="ORF">AN401_18670</name>
</gene>
<dbReference type="AlphaFoldDB" id="A0A291HU05"/>
<dbReference type="SUPFAM" id="SSF53335">
    <property type="entry name" value="S-adenosyl-L-methionine-dependent methyltransferases"/>
    <property type="match status" value="1"/>
</dbReference>
<evidence type="ECO:0000313" key="1">
    <source>
        <dbReference type="EMBL" id="ATG75624.1"/>
    </source>
</evidence>
<protein>
    <submittedName>
        <fullName evidence="1">2-polyprenyl-3-methyl-5-hydroxy-6-metoxy-1, 4-benzoquinol methylase</fullName>
    </submittedName>
</protein>
<dbReference type="Proteomes" id="UP000217763">
    <property type="component" value="Chromosome"/>
</dbReference>
<dbReference type="Gene3D" id="3.40.50.150">
    <property type="entry name" value="Vaccinia Virus protein VP39"/>
    <property type="match status" value="2"/>
</dbReference>
<dbReference type="Pfam" id="PF13489">
    <property type="entry name" value="Methyltransf_23"/>
    <property type="match status" value="1"/>
</dbReference>
<dbReference type="EMBL" id="CP012621">
    <property type="protein sequence ID" value="ATG75624.1"/>
    <property type="molecule type" value="Genomic_DNA"/>
</dbReference>
<dbReference type="GO" id="GO:0032259">
    <property type="term" value="P:methylation"/>
    <property type="evidence" value="ECO:0007669"/>
    <property type="project" value="UniProtKB-KW"/>
</dbReference>
<dbReference type="KEGG" id="zdf:AN401_18670"/>
<keyword evidence="2" id="KW-1185">Reference proteome</keyword>
<dbReference type="InterPro" id="IPR029063">
    <property type="entry name" value="SAM-dependent_MTases_sf"/>
</dbReference>
<sequence length="220" mass="25212">MSVRSQDVSCPLCEHPHTFPFWEDKQRRYARCERCRLIFVEPGYRLDAAAEKAIYDRHENRVDDAGYRRFLSRLAAPLVERLRPGSTGLDFGCGPGPALAAMLYEAGFATTTYDPYYADYPERLAQCYDFVTCTEAIEHFYQPGREWRQLLAMLAPGGWLGLMTKLARDQAAFANWHYKQDPTHVSFFSRDTFLWLAARDGLGIEFIGADVILLHKPESV</sequence>
<accession>A0A291HU05</accession>
<reference evidence="2" key="1">
    <citation type="submission" date="2015-09" db="EMBL/GenBank/DDBJ databases">
        <authorList>
            <person name="Shao Z."/>
            <person name="Wang L."/>
        </authorList>
    </citation>
    <scope>NUCLEOTIDE SEQUENCE [LARGE SCALE GENOMIC DNA]</scope>
    <source>
        <strain evidence="2">F13-1</strain>
    </source>
</reference>
<keyword evidence="1" id="KW-0808">Transferase</keyword>